<accession>A0A9D4LMT5</accession>
<protein>
    <recommendedName>
        <fullName evidence="2">BRCT domain-containing protein</fullName>
    </recommendedName>
</protein>
<reference evidence="3" key="1">
    <citation type="journal article" date="2019" name="bioRxiv">
        <title>The Genome of the Zebra Mussel, Dreissena polymorpha: A Resource for Invasive Species Research.</title>
        <authorList>
            <person name="McCartney M.A."/>
            <person name="Auch B."/>
            <person name="Kono T."/>
            <person name="Mallez S."/>
            <person name="Zhang Y."/>
            <person name="Obille A."/>
            <person name="Becker A."/>
            <person name="Abrahante J.E."/>
            <person name="Garbe J."/>
            <person name="Badalamenti J.P."/>
            <person name="Herman A."/>
            <person name="Mangelson H."/>
            <person name="Liachko I."/>
            <person name="Sullivan S."/>
            <person name="Sone E.D."/>
            <person name="Koren S."/>
            <person name="Silverstein K.A.T."/>
            <person name="Beckman K.B."/>
            <person name="Gohl D.M."/>
        </authorList>
    </citation>
    <scope>NUCLEOTIDE SEQUENCE</scope>
    <source>
        <strain evidence="3">Duluth1</strain>
        <tissue evidence="3">Whole animal</tissue>
    </source>
</reference>
<gene>
    <name evidence="3" type="ORF">DPMN_023378</name>
</gene>
<dbReference type="PROSITE" id="PS50172">
    <property type="entry name" value="BRCT"/>
    <property type="match status" value="1"/>
</dbReference>
<feature type="compositionally biased region" description="Acidic residues" evidence="1">
    <location>
        <begin position="1007"/>
        <end position="1025"/>
    </location>
</feature>
<feature type="compositionally biased region" description="Basic and acidic residues" evidence="1">
    <location>
        <begin position="564"/>
        <end position="576"/>
    </location>
</feature>
<reference evidence="3" key="2">
    <citation type="submission" date="2020-11" db="EMBL/GenBank/DDBJ databases">
        <authorList>
            <person name="McCartney M.A."/>
            <person name="Auch B."/>
            <person name="Kono T."/>
            <person name="Mallez S."/>
            <person name="Becker A."/>
            <person name="Gohl D.M."/>
            <person name="Silverstein K.A.T."/>
            <person name="Koren S."/>
            <person name="Bechman K.B."/>
            <person name="Herman A."/>
            <person name="Abrahante J.E."/>
            <person name="Garbe J."/>
        </authorList>
    </citation>
    <scope>NUCLEOTIDE SEQUENCE</scope>
    <source>
        <strain evidence="3">Duluth1</strain>
        <tissue evidence="3">Whole animal</tissue>
    </source>
</reference>
<organism evidence="3 4">
    <name type="scientific">Dreissena polymorpha</name>
    <name type="common">Zebra mussel</name>
    <name type="synonym">Mytilus polymorpha</name>
    <dbReference type="NCBI Taxonomy" id="45954"/>
    <lineage>
        <taxon>Eukaryota</taxon>
        <taxon>Metazoa</taxon>
        <taxon>Spiralia</taxon>
        <taxon>Lophotrochozoa</taxon>
        <taxon>Mollusca</taxon>
        <taxon>Bivalvia</taxon>
        <taxon>Autobranchia</taxon>
        <taxon>Heteroconchia</taxon>
        <taxon>Euheterodonta</taxon>
        <taxon>Imparidentia</taxon>
        <taxon>Neoheterodontei</taxon>
        <taxon>Myida</taxon>
        <taxon>Dreissenoidea</taxon>
        <taxon>Dreissenidae</taxon>
        <taxon>Dreissena</taxon>
    </lineage>
</organism>
<comment type="caution">
    <text evidence="3">The sequence shown here is derived from an EMBL/GenBank/DDBJ whole genome shotgun (WGS) entry which is preliminary data.</text>
</comment>
<feature type="region of interest" description="Disordered" evidence="1">
    <location>
        <begin position="1007"/>
        <end position="1030"/>
    </location>
</feature>
<dbReference type="Proteomes" id="UP000828390">
    <property type="component" value="Unassembled WGS sequence"/>
</dbReference>
<dbReference type="EMBL" id="JAIWYP010000002">
    <property type="protein sequence ID" value="KAH3860478.1"/>
    <property type="molecule type" value="Genomic_DNA"/>
</dbReference>
<dbReference type="InterPro" id="IPR036420">
    <property type="entry name" value="BRCT_dom_sf"/>
</dbReference>
<evidence type="ECO:0000259" key="2">
    <source>
        <dbReference type="PROSITE" id="PS50172"/>
    </source>
</evidence>
<dbReference type="PANTHER" id="PTHR33480:SF1">
    <property type="entry name" value="TYR RECOMBINASE DOMAIN-CONTAINING PROTEIN"/>
    <property type="match status" value="1"/>
</dbReference>
<evidence type="ECO:0000313" key="3">
    <source>
        <dbReference type="EMBL" id="KAH3860478.1"/>
    </source>
</evidence>
<evidence type="ECO:0000256" key="1">
    <source>
        <dbReference type="SAM" id="MobiDB-lite"/>
    </source>
</evidence>
<feature type="region of interest" description="Disordered" evidence="1">
    <location>
        <begin position="557"/>
        <end position="609"/>
    </location>
</feature>
<dbReference type="InterPro" id="IPR001357">
    <property type="entry name" value="BRCT_dom"/>
</dbReference>
<feature type="compositionally biased region" description="Polar residues" evidence="1">
    <location>
        <begin position="412"/>
        <end position="491"/>
    </location>
</feature>
<sequence>MVKSGIESSDKASGYVIIKSCDTTPSGVNATLAGVNSKTLTLDAAQHDFNSVYVKIETDQEYNLADGFYSACAQSEQTLCEEILQDLTKQIGIDSQFAQSEQTLCEEVLQDLTKQICVDSRFALSEQAICEEIHVLQDFTKQISVDSPFAPSEQTLCEEVLQDVSIQMNVNSGCVKAQHLNRNQDCDIQTVINSECVKELQVDHGSSSDSEGEEDGSELEFHSDVEYAPECIERHNLQLKVTFSGNSPNQGFFKLFDGFQLTDQFIDADILVVKASGEGNTRTSTPTMKFFKSLLGRKVKIVSKNWVKDSLLHGSVQDMTKYLVKRIAPYGELSDKENFQPFEFKIAGTDLINITEDDVRYLLNTMGGTEVHEVSPETIIICADGATHTAEKCVGKEWIYQSIVDGRIASTSKGGIASTSKERIASTSKRQIASTSKEGIASTSKQQIASTSKERTASASKQQIASTSKEQIASTSKKRIASTSKKQIASSSKERIASTSKRHIPSTSKRCIPSTSKRRLPSTSTRWIASTLKKRIASTSKERIEFTAKERIPFTSKKRIAATSKEHTAATSKERIAATSKGNQSETTDSSGDDSSEQEDLASTPDKQIYLQTSRSSAGKRTQKWQCCLYCNKLQTKISRHMACNHSTEIEVAKILSLPKNSIERRRAWIELESKGNFCHNDRVRESGKGMIIPKKRPSGKRTEQKYIPCEYCKSFFVELHMWRHHKTCVAKLPDVKSDGTTRNAQSVKCTTPFHEHVVSKMPNDSISMIAKLDPLIKHFGKHEHMKYVNNSSAHRHISQDMRNLATFVQAMKGKDKSLAGLSHCLNPQKWGKVISAVRDIAGYNSESQHFRNPSFVLKIGHSLIKCARIGRTKAIDVGNMAIKDKMNSFIDLFIDKWDESASRLAIDSILNKHKDSDSELEPNYHNNLADIDGDDGSNVEQVIINSNATRKLDILDEKSLCQKKDGTWEHHTLSRETLSDQLSTYTLQDSGMHKDSSYEEDFVVQEPDEDNTPAMDTGDDDSSDSESHELYLSWNCETDSDSIPLENNISDVDIRLDKPDTGLAHQAMDGCDSVSANTVSESENELTKTIQDITNRTSDSCNRIWGKKHSCLYCLKQYPQIVRHLEHVHSNEIDVQRALAFDQKSKERKALWLDLVNRGNVAHNSKVLETQKGEISTGEQPPKVQDGTNDDECSFCSETFLKKDPWRHVKKAETSMRKRLRNPRNKKWWTEIEQAAVKRQLGKYFHLDKLPGKHEIEAAQMLEPLLSKRPWIQIKCFIKNVKVALKRKHNRSAQET</sequence>
<keyword evidence="4" id="KW-1185">Reference proteome</keyword>
<proteinExistence type="predicted"/>
<dbReference type="PANTHER" id="PTHR33480">
    <property type="entry name" value="SET DOMAIN-CONTAINING PROTEIN-RELATED"/>
    <property type="match status" value="1"/>
</dbReference>
<dbReference type="SUPFAM" id="SSF52113">
    <property type="entry name" value="BRCT domain"/>
    <property type="match status" value="1"/>
</dbReference>
<name>A0A9D4LMT5_DREPO</name>
<feature type="compositionally biased region" description="Acidic residues" evidence="1">
    <location>
        <begin position="591"/>
        <end position="600"/>
    </location>
</feature>
<evidence type="ECO:0000313" key="4">
    <source>
        <dbReference type="Proteomes" id="UP000828390"/>
    </source>
</evidence>
<feature type="compositionally biased region" description="Polar residues" evidence="1">
    <location>
        <begin position="505"/>
        <end position="525"/>
    </location>
</feature>
<feature type="region of interest" description="Disordered" evidence="1">
    <location>
        <begin position="412"/>
        <end position="525"/>
    </location>
</feature>
<feature type="domain" description="BRCT" evidence="2">
    <location>
        <begin position="258"/>
        <end position="324"/>
    </location>
</feature>